<name>A0A164KL95_9NOCA</name>
<keyword evidence="2" id="KW-1185">Reference proteome</keyword>
<proteinExistence type="predicted"/>
<organism evidence="1 2">
    <name type="scientific">Nocardia terpenica</name>
    <dbReference type="NCBI Taxonomy" id="455432"/>
    <lineage>
        <taxon>Bacteria</taxon>
        <taxon>Bacillati</taxon>
        <taxon>Actinomycetota</taxon>
        <taxon>Actinomycetes</taxon>
        <taxon>Mycobacteriales</taxon>
        <taxon>Nocardiaceae</taxon>
        <taxon>Nocardia</taxon>
    </lineage>
</organism>
<evidence type="ECO:0000313" key="1">
    <source>
        <dbReference type="EMBL" id="KZM71509.1"/>
    </source>
</evidence>
<evidence type="ECO:0000313" key="2">
    <source>
        <dbReference type="Proteomes" id="UP000076512"/>
    </source>
</evidence>
<dbReference type="RefSeq" id="WP_156673765.1">
    <property type="nucleotide sequence ID" value="NZ_JABMCZ010000003.1"/>
</dbReference>
<dbReference type="AlphaFoldDB" id="A0A164KL95"/>
<reference evidence="1 2" key="1">
    <citation type="submission" date="2016-04" db="EMBL/GenBank/DDBJ databases">
        <authorList>
            <person name="Evans L.H."/>
            <person name="Alamgir A."/>
            <person name="Owens N."/>
            <person name="Weber N.D."/>
            <person name="Virtaneva K."/>
            <person name="Barbian K."/>
            <person name="Babar A."/>
            <person name="Rosenke K."/>
        </authorList>
    </citation>
    <scope>NUCLEOTIDE SEQUENCE [LARGE SCALE GENOMIC DNA]</scope>
    <source>
        <strain evidence="1 2">IFM 0406</strain>
    </source>
</reference>
<gene>
    <name evidence="1" type="ORF">AWN90_01820</name>
</gene>
<sequence length="213" mass="22819">MTDTVHNVELRINIPVGYISLPLSGIDSSIAVAAAVLEEVGPSDVAQAAGQILPALGAFLDELTRDGVRYCGLGRHSFDDALVTSVLTVLVYDTGGDTENPRLVVKNLAEAKMEAREQGDLQVIELDNRPMMFFEQVRSLPVPDFPGNPIDGTTAPVYRLEAVVPSGDGSTVVSIELSTIFIAHGPQFRPMIIDMARSVDLQAQITYGGLRGL</sequence>
<dbReference type="EMBL" id="LWGR01000012">
    <property type="protein sequence ID" value="KZM71509.1"/>
    <property type="molecule type" value="Genomic_DNA"/>
</dbReference>
<dbReference type="Proteomes" id="UP000076512">
    <property type="component" value="Unassembled WGS sequence"/>
</dbReference>
<dbReference type="STRING" id="455432.AWN90_01820"/>
<accession>A0A164KL95</accession>
<dbReference type="OrthoDB" id="3850404at2"/>
<protein>
    <submittedName>
        <fullName evidence="1">Uncharacterized protein</fullName>
    </submittedName>
</protein>
<comment type="caution">
    <text evidence="1">The sequence shown here is derived from an EMBL/GenBank/DDBJ whole genome shotgun (WGS) entry which is preliminary data.</text>
</comment>